<dbReference type="InterPro" id="IPR034922">
    <property type="entry name" value="REX1-like_exo"/>
</dbReference>
<reference evidence="8" key="2">
    <citation type="submission" date="2021-09" db="EMBL/GenBank/DDBJ databases">
        <authorList>
            <person name="Jia N."/>
            <person name="Wang J."/>
            <person name="Shi W."/>
            <person name="Du L."/>
            <person name="Sun Y."/>
            <person name="Zhan W."/>
            <person name="Jiang J."/>
            <person name="Wang Q."/>
            <person name="Zhang B."/>
            <person name="Ji P."/>
            <person name="Sakyi L.B."/>
            <person name="Cui X."/>
            <person name="Yuan T."/>
            <person name="Jiang B."/>
            <person name="Yang W."/>
            <person name="Lam T.T.-Y."/>
            <person name="Chang Q."/>
            <person name="Ding S."/>
            <person name="Wang X."/>
            <person name="Zhu J."/>
            <person name="Ruan X."/>
            <person name="Zhao L."/>
            <person name="Wei J."/>
            <person name="Que T."/>
            <person name="Du C."/>
            <person name="Cheng J."/>
            <person name="Dai P."/>
            <person name="Han X."/>
            <person name="Huang E."/>
            <person name="Gao Y."/>
            <person name="Liu J."/>
            <person name="Shao H."/>
            <person name="Ye R."/>
            <person name="Li L."/>
            <person name="Wei W."/>
            <person name="Wang X."/>
            <person name="Wang C."/>
            <person name="Huo Q."/>
            <person name="Li W."/>
            <person name="Guo W."/>
            <person name="Chen H."/>
            <person name="Chen S."/>
            <person name="Zhou L."/>
            <person name="Zhou L."/>
            <person name="Ni X."/>
            <person name="Tian J."/>
            <person name="Zhou Y."/>
            <person name="Sheng Y."/>
            <person name="Liu T."/>
            <person name="Pan Y."/>
            <person name="Xia L."/>
            <person name="Li J."/>
            <person name="Zhao F."/>
            <person name="Cao W."/>
        </authorList>
    </citation>
    <scope>NUCLEOTIDE SEQUENCE</scope>
    <source>
        <strain evidence="8">Rsan-2018</strain>
        <tissue evidence="8">Larvae</tissue>
    </source>
</reference>
<keyword evidence="5" id="KW-0269">Exonuclease</keyword>
<feature type="domain" description="Exonuclease" evidence="7">
    <location>
        <begin position="64"/>
        <end position="212"/>
    </location>
</feature>
<dbReference type="AlphaFoldDB" id="A0A9D4Q7K5"/>
<organism evidence="8 9">
    <name type="scientific">Rhipicephalus sanguineus</name>
    <name type="common">Brown dog tick</name>
    <name type="synonym">Ixodes sanguineus</name>
    <dbReference type="NCBI Taxonomy" id="34632"/>
    <lineage>
        <taxon>Eukaryota</taxon>
        <taxon>Metazoa</taxon>
        <taxon>Ecdysozoa</taxon>
        <taxon>Arthropoda</taxon>
        <taxon>Chelicerata</taxon>
        <taxon>Arachnida</taxon>
        <taxon>Acari</taxon>
        <taxon>Parasitiformes</taxon>
        <taxon>Ixodida</taxon>
        <taxon>Ixodoidea</taxon>
        <taxon>Ixodidae</taxon>
        <taxon>Rhipicephalinae</taxon>
        <taxon>Rhipicephalus</taxon>
        <taxon>Rhipicephalus</taxon>
    </lineage>
</organism>
<evidence type="ECO:0000313" key="8">
    <source>
        <dbReference type="EMBL" id="KAH7969251.1"/>
    </source>
</evidence>
<evidence type="ECO:0000256" key="1">
    <source>
        <dbReference type="ARBA" id="ARBA00004123"/>
    </source>
</evidence>
<dbReference type="GO" id="GO:0003676">
    <property type="term" value="F:nucleic acid binding"/>
    <property type="evidence" value="ECO:0007669"/>
    <property type="project" value="InterPro"/>
</dbReference>
<dbReference type="GO" id="GO:0004527">
    <property type="term" value="F:exonuclease activity"/>
    <property type="evidence" value="ECO:0007669"/>
    <property type="project" value="UniProtKB-KW"/>
</dbReference>
<dbReference type="PANTHER" id="PTHR12801:SF115">
    <property type="entry name" value="FI18136P1-RELATED"/>
    <property type="match status" value="1"/>
</dbReference>
<dbReference type="InterPro" id="IPR036397">
    <property type="entry name" value="RNaseH_sf"/>
</dbReference>
<dbReference type="Gene3D" id="3.30.420.10">
    <property type="entry name" value="Ribonuclease H-like superfamily/Ribonuclease H"/>
    <property type="match status" value="1"/>
</dbReference>
<reference evidence="8" key="1">
    <citation type="journal article" date="2020" name="Cell">
        <title>Large-Scale Comparative Analyses of Tick Genomes Elucidate Their Genetic Diversity and Vector Capacities.</title>
        <authorList>
            <consortium name="Tick Genome and Microbiome Consortium (TIGMIC)"/>
            <person name="Jia N."/>
            <person name="Wang J."/>
            <person name="Shi W."/>
            <person name="Du L."/>
            <person name="Sun Y."/>
            <person name="Zhan W."/>
            <person name="Jiang J.F."/>
            <person name="Wang Q."/>
            <person name="Zhang B."/>
            <person name="Ji P."/>
            <person name="Bell-Sakyi L."/>
            <person name="Cui X.M."/>
            <person name="Yuan T.T."/>
            <person name="Jiang B.G."/>
            <person name="Yang W.F."/>
            <person name="Lam T.T."/>
            <person name="Chang Q.C."/>
            <person name="Ding S.J."/>
            <person name="Wang X.J."/>
            <person name="Zhu J.G."/>
            <person name="Ruan X.D."/>
            <person name="Zhao L."/>
            <person name="Wei J.T."/>
            <person name="Ye R.Z."/>
            <person name="Que T.C."/>
            <person name="Du C.H."/>
            <person name="Zhou Y.H."/>
            <person name="Cheng J.X."/>
            <person name="Dai P.F."/>
            <person name="Guo W.B."/>
            <person name="Han X.H."/>
            <person name="Huang E.J."/>
            <person name="Li L.F."/>
            <person name="Wei W."/>
            <person name="Gao Y.C."/>
            <person name="Liu J.Z."/>
            <person name="Shao H.Z."/>
            <person name="Wang X."/>
            <person name="Wang C.C."/>
            <person name="Yang T.C."/>
            <person name="Huo Q.B."/>
            <person name="Li W."/>
            <person name="Chen H.Y."/>
            <person name="Chen S.E."/>
            <person name="Zhou L.G."/>
            <person name="Ni X.B."/>
            <person name="Tian J.H."/>
            <person name="Sheng Y."/>
            <person name="Liu T."/>
            <person name="Pan Y.S."/>
            <person name="Xia L.Y."/>
            <person name="Li J."/>
            <person name="Zhao F."/>
            <person name="Cao W.C."/>
        </authorList>
    </citation>
    <scope>NUCLEOTIDE SEQUENCE</scope>
    <source>
        <strain evidence="8">Rsan-2018</strain>
    </source>
</reference>
<comment type="similarity">
    <text evidence="2">Belongs to the REXO1/REXO3 family.</text>
</comment>
<dbReference type="VEuPathDB" id="VectorBase:RSAN_025868"/>
<keyword evidence="6" id="KW-0539">Nucleus</keyword>
<evidence type="ECO:0000256" key="5">
    <source>
        <dbReference type="ARBA" id="ARBA00022839"/>
    </source>
</evidence>
<dbReference type="InterPro" id="IPR047021">
    <property type="entry name" value="REXO1/3/4-like"/>
</dbReference>
<evidence type="ECO:0000259" key="7">
    <source>
        <dbReference type="SMART" id="SM00479"/>
    </source>
</evidence>
<dbReference type="GO" id="GO:0005634">
    <property type="term" value="C:nucleus"/>
    <property type="evidence" value="ECO:0007669"/>
    <property type="project" value="UniProtKB-SubCell"/>
</dbReference>
<keyword evidence="4" id="KW-0378">Hydrolase</keyword>
<dbReference type="Pfam" id="PF15870">
    <property type="entry name" value="EloA-BP1"/>
    <property type="match status" value="1"/>
</dbReference>
<keyword evidence="9" id="KW-1185">Reference proteome</keyword>
<dbReference type="InterPro" id="IPR031736">
    <property type="entry name" value="REXO1-like_dom"/>
</dbReference>
<keyword evidence="3" id="KW-0540">Nuclease</keyword>
<accession>A0A9D4Q7K5</accession>
<evidence type="ECO:0000256" key="4">
    <source>
        <dbReference type="ARBA" id="ARBA00022801"/>
    </source>
</evidence>
<comment type="subcellular location">
    <subcellularLocation>
        <location evidence="1">Nucleus</location>
    </subcellularLocation>
</comment>
<evidence type="ECO:0000313" key="9">
    <source>
        <dbReference type="Proteomes" id="UP000821837"/>
    </source>
</evidence>
<name>A0A9D4Q7K5_RHISA</name>
<dbReference type="VEuPathDB" id="VectorBase:RSAN_048575"/>
<dbReference type="Proteomes" id="UP000821837">
    <property type="component" value="Unassembled WGS sequence"/>
</dbReference>
<dbReference type="InterPro" id="IPR012337">
    <property type="entry name" value="RNaseH-like_sf"/>
</dbReference>
<dbReference type="EMBL" id="JABSTV010001248">
    <property type="protein sequence ID" value="KAH7969251.1"/>
    <property type="molecule type" value="Genomic_DNA"/>
</dbReference>
<evidence type="ECO:0000256" key="3">
    <source>
        <dbReference type="ARBA" id="ARBA00022722"/>
    </source>
</evidence>
<gene>
    <name evidence="8" type="ORF">HPB52_016296</name>
</gene>
<dbReference type="CDD" id="cd06145">
    <property type="entry name" value="REX1_like"/>
    <property type="match status" value="1"/>
</dbReference>
<evidence type="ECO:0000256" key="6">
    <source>
        <dbReference type="ARBA" id="ARBA00023242"/>
    </source>
</evidence>
<sequence length="216" mass="24624">MTLDSETHFYELLQVYRMTPEQLAKYNYPHPHPTDPDRAVFFGDAGRHYSTSNDPVLQCNRCPKTFSLTEEGAYLNPEECVYHRGRLRYDMAGVLPSGIRFSGLTEEDMVGVDTTLADVQAALLERFSAETLLLGHSLDSDFRALRLIHTNVVDTCVVFPHNRGFPYKRALRHIVKQYLDKSIQDGEDGHNSQEDAAACMELMLWKVRQGLNEDVL</sequence>
<protein>
    <recommendedName>
        <fullName evidence="7">Exonuclease domain-containing protein</fullName>
    </recommendedName>
</protein>
<comment type="caution">
    <text evidence="8">The sequence shown here is derived from an EMBL/GenBank/DDBJ whole genome shotgun (WGS) entry which is preliminary data.</text>
</comment>
<proteinExistence type="inferred from homology"/>
<evidence type="ECO:0000256" key="2">
    <source>
        <dbReference type="ARBA" id="ARBA00006357"/>
    </source>
</evidence>
<dbReference type="SMART" id="SM00479">
    <property type="entry name" value="EXOIII"/>
    <property type="match status" value="1"/>
</dbReference>
<dbReference type="SUPFAM" id="SSF53098">
    <property type="entry name" value="Ribonuclease H-like"/>
    <property type="match status" value="1"/>
</dbReference>
<dbReference type="InterPro" id="IPR013520">
    <property type="entry name" value="Ribonucl_H"/>
</dbReference>
<dbReference type="PANTHER" id="PTHR12801">
    <property type="entry name" value="RNA EXONUCLEASE REXO1 / RECO3 FAMILY MEMBER-RELATED"/>
    <property type="match status" value="1"/>
</dbReference>